<dbReference type="OrthoDB" id="162765at2157"/>
<reference evidence="2" key="1">
    <citation type="submission" date="2017-02" db="EMBL/GenBank/DDBJ databases">
        <title>Natronthermophilus aegyptiacus gen. nov.,sp. nov., an aerobic, extremely halophilic alkalithermophilic archaeon isolated from the athalassohaline Wadi An Natrun, Egypt.</title>
        <authorList>
            <person name="Zhao B."/>
        </authorList>
    </citation>
    <scope>NUCLEOTIDE SEQUENCE [LARGE SCALE GENOMIC DNA]</scope>
    <source>
        <strain evidence="2">JW/NM-HA 15</strain>
    </source>
</reference>
<evidence type="ECO:0000313" key="2">
    <source>
        <dbReference type="Proteomes" id="UP000250088"/>
    </source>
</evidence>
<dbReference type="GeneID" id="32895497"/>
<organism evidence="1 2">
    <name type="scientific">Natrarchaeobaculum aegyptiacum</name>
    <dbReference type="NCBI Taxonomy" id="745377"/>
    <lineage>
        <taxon>Archaea</taxon>
        <taxon>Methanobacteriati</taxon>
        <taxon>Methanobacteriota</taxon>
        <taxon>Stenosarchaea group</taxon>
        <taxon>Halobacteria</taxon>
        <taxon>Halobacteriales</taxon>
        <taxon>Natrialbaceae</taxon>
        <taxon>Natrarchaeobaculum</taxon>
    </lineage>
</organism>
<keyword evidence="2" id="KW-1185">Reference proteome</keyword>
<dbReference type="EMBL" id="CP019893">
    <property type="protein sequence ID" value="ARS90990.1"/>
    <property type="molecule type" value="Genomic_DNA"/>
</dbReference>
<accession>A0A2Z2HUX4</accession>
<protein>
    <submittedName>
        <fullName evidence="1">Uncharacterized protein</fullName>
    </submittedName>
</protein>
<sequence length="75" mass="8417">MSPGTWHCRLYGHDWRHPGELEVVVTGDGVPVYPQICTHCGDVTVLDRAGDRWHPSDDEGPTIHEAALQTTLDRR</sequence>
<proteinExistence type="predicted"/>
<gene>
    <name evidence="1" type="ORF">B1756_15450</name>
</gene>
<dbReference type="RefSeq" id="WP_086889354.1">
    <property type="nucleotide sequence ID" value="NZ_CP019893.1"/>
</dbReference>
<dbReference type="KEGG" id="naj:B1756_15450"/>
<dbReference type="Proteomes" id="UP000250088">
    <property type="component" value="Chromosome"/>
</dbReference>
<name>A0A2Z2HUX4_9EURY</name>
<evidence type="ECO:0000313" key="1">
    <source>
        <dbReference type="EMBL" id="ARS90990.1"/>
    </source>
</evidence>
<dbReference type="AlphaFoldDB" id="A0A2Z2HUX4"/>